<feature type="transmembrane region" description="Helical" evidence="1">
    <location>
        <begin position="522"/>
        <end position="548"/>
    </location>
</feature>
<dbReference type="GO" id="GO:0042910">
    <property type="term" value="F:xenobiotic transmembrane transporter activity"/>
    <property type="evidence" value="ECO:0007669"/>
    <property type="project" value="TreeGrafter"/>
</dbReference>
<keyword evidence="1" id="KW-0812">Transmembrane</keyword>
<dbReference type="Gene3D" id="3.30.70.1430">
    <property type="entry name" value="Multidrug efflux transporter AcrB pore domain"/>
    <property type="match status" value="2"/>
</dbReference>
<dbReference type="Gene3D" id="1.20.1640.10">
    <property type="entry name" value="Multidrug efflux transporter AcrB transmembrane domain"/>
    <property type="match status" value="2"/>
</dbReference>
<dbReference type="SUPFAM" id="SSF82866">
    <property type="entry name" value="Multidrug efflux transporter AcrB transmembrane domain"/>
    <property type="match status" value="2"/>
</dbReference>
<feature type="transmembrane region" description="Helical" evidence="1">
    <location>
        <begin position="906"/>
        <end position="928"/>
    </location>
</feature>
<feature type="transmembrane region" description="Helical" evidence="1">
    <location>
        <begin position="434"/>
        <end position="453"/>
    </location>
</feature>
<feature type="transmembrane region" description="Helical" evidence="1">
    <location>
        <begin position="336"/>
        <end position="354"/>
    </location>
</feature>
<dbReference type="AlphaFoldDB" id="A0A9Q7AR97"/>
<evidence type="ECO:0000313" key="3">
    <source>
        <dbReference type="Proteomes" id="UP000671879"/>
    </source>
</evidence>
<dbReference type="InterPro" id="IPR027463">
    <property type="entry name" value="AcrB_DN_DC_subdom"/>
</dbReference>
<name>A0A9Q7AR97_9BACT</name>
<dbReference type="Pfam" id="PF00873">
    <property type="entry name" value="ACR_tran"/>
    <property type="match status" value="1"/>
</dbReference>
<feature type="transmembrane region" description="Helical" evidence="1">
    <location>
        <begin position="361"/>
        <end position="383"/>
    </location>
</feature>
<feature type="transmembrane region" description="Helical" evidence="1">
    <location>
        <begin position="855"/>
        <end position="874"/>
    </location>
</feature>
<dbReference type="RefSeq" id="WP_274373797.1">
    <property type="nucleotide sequence ID" value="NZ_CP072943.1"/>
</dbReference>
<dbReference type="GO" id="GO:0005886">
    <property type="term" value="C:plasma membrane"/>
    <property type="evidence" value="ECO:0007669"/>
    <property type="project" value="TreeGrafter"/>
</dbReference>
<dbReference type="SUPFAM" id="SSF82714">
    <property type="entry name" value="Multidrug efflux transporter AcrB TolC docking domain, DN and DC subdomains"/>
    <property type="match status" value="2"/>
</dbReference>
<reference evidence="3" key="1">
    <citation type="submission" date="2021-04" db="EMBL/GenBank/DDBJ databases">
        <title>A novel Synergistetes isolate from a pyrite-forming mixed culture.</title>
        <authorList>
            <person name="Bunk B."/>
            <person name="Sproer C."/>
            <person name="Spring S."/>
            <person name="Pester M."/>
        </authorList>
    </citation>
    <scope>NUCLEOTIDE SEQUENCE [LARGE SCALE GENOMIC DNA]</scope>
    <source>
        <strain evidence="3">J.5.4.2-T.3.5.2</strain>
    </source>
</reference>
<dbReference type="KEGG" id="aram:KAR29_01000"/>
<dbReference type="SUPFAM" id="SSF82693">
    <property type="entry name" value="Multidrug efflux transporter AcrB pore domain, PN1, PN2, PC1 and PC2 subdomains"/>
    <property type="match status" value="3"/>
</dbReference>
<dbReference type="Gene3D" id="3.30.2090.10">
    <property type="entry name" value="Multidrug efflux transporter AcrB TolC docking domain, DN and DC subdomains"/>
    <property type="match status" value="2"/>
</dbReference>
<proteinExistence type="predicted"/>
<feature type="transmembrane region" description="Helical" evidence="1">
    <location>
        <begin position="949"/>
        <end position="971"/>
    </location>
</feature>
<dbReference type="PANTHER" id="PTHR32063">
    <property type="match status" value="1"/>
</dbReference>
<feature type="transmembrane region" description="Helical" evidence="1">
    <location>
        <begin position="977"/>
        <end position="1002"/>
    </location>
</feature>
<evidence type="ECO:0000313" key="2">
    <source>
        <dbReference type="EMBL" id="QTX32556.1"/>
    </source>
</evidence>
<gene>
    <name evidence="2" type="ORF">KAR29_01000</name>
</gene>
<feature type="transmembrane region" description="Helical" evidence="1">
    <location>
        <begin position="465"/>
        <end position="491"/>
    </location>
</feature>
<keyword evidence="1" id="KW-1133">Transmembrane helix</keyword>
<keyword evidence="3" id="KW-1185">Reference proteome</keyword>
<dbReference type="InterPro" id="IPR001036">
    <property type="entry name" value="Acrflvin-R"/>
</dbReference>
<dbReference type="Gene3D" id="3.30.70.1320">
    <property type="entry name" value="Multidrug efflux transporter AcrB pore domain like"/>
    <property type="match status" value="1"/>
</dbReference>
<feature type="transmembrane region" description="Helical" evidence="1">
    <location>
        <begin position="389"/>
        <end position="413"/>
    </location>
</feature>
<dbReference type="Proteomes" id="UP000671879">
    <property type="component" value="Chromosome"/>
</dbReference>
<organism evidence="2 3">
    <name type="scientific">Aminithiophilus ramosus</name>
    <dbReference type="NCBI Taxonomy" id="3029084"/>
    <lineage>
        <taxon>Bacteria</taxon>
        <taxon>Thermotogati</taxon>
        <taxon>Synergistota</taxon>
        <taxon>Synergistia</taxon>
        <taxon>Synergistales</taxon>
        <taxon>Aminithiophilaceae</taxon>
        <taxon>Aminithiophilus</taxon>
    </lineage>
</organism>
<sequence>MSFNPAVFALKRRTTMIVLTLLLVGAGIASYRGLGRLEYPAFTIKTAMVLTTYPGASPQEVEEEVSDVVEEAIQSMEQVKRVYSTSQEGLSVVFVDMKDRYEASALPQVWDELRRKVGDAQVTLPPGAGPSQVYDDFGDVYGLLFAVTGEGYSYAQLKDYAEELKKELLLCRDVAKIDFWGTQQERLYVEFRRSRLAELGLSPDRIGQILSSQNLVRESGNVDLGDLRTRVTPTGDFAAEEAVGDILIGGEGGLVRLGDVATLSRGYVDPPRNLMRFDGRPAIGLGISTVAGGNVVEMGKAVRERLAELEASRPVGMELVPVYYQSDMVVRSVNQFIVNLLESVAIVVGLLMLFMGWQSGLLIGFILILTILTTLVGMFLMGIELQKVSLGALVLALGMLVDNAIVVADGILVRVERGQSREAAACDVVKETQWPLLGATAVAILAFGSVGFAPGDVGEFCRSLFHVMALSLSFSWVLAVTATPLLCVLFLKVPDREGTVDPYDRPFYRIYRRLVHLCLKRAPLSVAVIVVLFVLSVVAFGTIPLSFFPPSTQPYFYVNVWKPQGTTIEATSRTMEELESFVLGLDGVRNVATFVGEGSLRYVLTYNYESPNASYGQLLVEADDYRRIDELVLAVERQIKGSFPGEAIYCSRIMTGPSKPYTVEVRFRGPDAAVLKDLARRGEAVMRSHGGARDIRTDWRHPLFVVRPQFSESRARRAGTSRYDLAGALQWTFNGTVAGIYREGTELIPIVARPVEEERLSAEQIEDVQVWSGAAGAYVPLGQVVSSVERVWEDPLVKRRNRQRTVTLQANPVVGLAEPLRRELREAIEAIPIPPGYSMEWAGEYADSQDAQRPLMKSFPFFLGAMFFILIVLFDSVRRPLIVFLTVPLSTIGVVVAFLLTGQPFGFIAIVGFLGLSGMLIKNAIVLIDQIELDRAEGKAPYGAILDSAVSRLRPVTMAAGTTILGVIPLLTDPLYAGMAVTIMGGLFGGTFLTLIVVPVLYRLAFRVAVDDSAL</sequence>
<dbReference type="PRINTS" id="PR00702">
    <property type="entry name" value="ACRIFLAVINRP"/>
</dbReference>
<protein>
    <submittedName>
        <fullName evidence="2">Efflux RND transporter permease subunit</fullName>
    </submittedName>
</protein>
<feature type="transmembrane region" description="Helical" evidence="1">
    <location>
        <begin position="881"/>
        <end position="900"/>
    </location>
</feature>
<dbReference type="PANTHER" id="PTHR32063:SF18">
    <property type="entry name" value="CATION EFFLUX SYSTEM PROTEIN"/>
    <property type="match status" value="1"/>
</dbReference>
<dbReference type="EMBL" id="CP072943">
    <property type="protein sequence ID" value="QTX32556.1"/>
    <property type="molecule type" value="Genomic_DNA"/>
</dbReference>
<evidence type="ECO:0000256" key="1">
    <source>
        <dbReference type="SAM" id="Phobius"/>
    </source>
</evidence>
<accession>A0A9Q7AR97</accession>
<keyword evidence="1" id="KW-0472">Membrane</keyword>
<dbReference type="Gene3D" id="3.30.70.1440">
    <property type="entry name" value="Multidrug efflux transporter AcrB pore domain"/>
    <property type="match status" value="1"/>
</dbReference>